<dbReference type="EMBL" id="LGCI01000005">
    <property type="protein sequence ID" value="KOY82504.1"/>
    <property type="molecule type" value="Genomic_DNA"/>
</dbReference>
<dbReference type="OrthoDB" id="1730086at2"/>
<protein>
    <recommendedName>
        <fullName evidence="3">Transposase</fullName>
    </recommendedName>
</protein>
<keyword evidence="2" id="KW-1185">Reference proteome</keyword>
<name>A0A0N1J086_9BACI</name>
<accession>A0A0N1J086</accession>
<sequence>MKQEKVKIHRNSVDITQRLLAEQMAGQSPLAIFSFPTAKVKDVLSTDLPDVSTADDKADILYLLEDDSLLHIEYQTTTNQKDLERFAKYVLGIYTKYKYDFRIDVLIESVVIYAPHIQRNTVKHKLNISSMHYTFTPIFLSEMEQNHRYDQIIAKIHNEPSIDLTSEEIMTIAYHALFNDSTEKIEVDALQAVKDIRPLKDVVTRLMLSGTIFTLPKKYLSEEYQLKILEELNKMDYIQAEINKMVQAGHEEGFKQAQRKTLIAAIREGLPQTFIDKIIADSKFTKDELDEIYQAAKTF</sequence>
<organism evidence="1 2">
    <name type="scientific">Lysinibacillus macroides</name>
    <dbReference type="NCBI Taxonomy" id="33935"/>
    <lineage>
        <taxon>Bacteria</taxon>
        <taxon>Bacillati</taxon>
        <taxon>Bacillota</taxon>
        <taxon>Bacilli</taxon>
        <taxon>Bacillales</taxon>
        <taxon>Bacillaceae</taxon>
        <taxon>Lysinibacillus</taxon>
    </lineage>
</organism>
<dbReference type="Proteomes" id="UP000037977">
    <property type="component" value="Unassembled WGS sequence"/>
</dbReference>
<evidence type="ECO:0000313" key="2">
    <source>
        <dbReference type="Proteomes" id="UP000037977"/>
    </source>
</evidence>
<evidence type="ECO:0008006" key="3">
    <source>
        <dbReference type="Google" id="ProtNLM"/>
    </source>
</evidence>
<dbReference type="PATRIC" id="fig|33935.3.peg.208"/>
<comment type="caution">
    <text evidence="1">The sequence shown here is derived from an EMBL/GenBank/DDBJ whole genome shotgun (WGS) entry which is preliminary data.</text>
</comment>
<dbReference type="AlphaFoldDB" id="A0A0N1J086"/>
<dbReference type="RefSeq" id="WP_053993756.1">
    <property type="nucleotide sequence ID" value="NZ_CP065643.1"/>
</dbReference>
<reference evidence="1 2" key="1">
    <citation type="submission" date="2015-07" db="EMBL/GenBank/DDBJ databases">
        <title>Genome sequencing project for genomic taxonomy and phylogenomics of Bacillus-like bacteria.</title>
        <authorList>
            <person name="Liu B."/>
            <person name="Wang J."/>
            <person name="Zhu Y."/>
            <person name="Liu G."/>
            <person name="Chen Q."/>
            <person name="Chen Z."/>
            <person name="Che J."/>
            <person name="Ge C."/>
            <person name="Shi H."/>
            <person name="Pan Z."/>
            <person name="Liu X."/>
        </authorList>
    </citation>
    <scope>NUCLEOTIDE SEQUENCE [LARGE SCALE GENOMIC DNA]</scope>
    <source>
        <strain evidence="1 2">DSM 54</strain>
    </source>
</reference>
<proteinExistence type="predicted"/>
<gene>
    <name evidence="1" type="ORF">ADM90_03970</name>
</gene>
<evidence type="ECO:0000313" key="1">
    <source>
        <dbReference type="EMBL" id="KOY82504.1"/>
    </source>
</evidence>